<evidence type="ECO:0000313" key="5">
    <source>
        <dbReference type="EMBL" id="QCT06674.1"/>
    </source>
</evidence>
<evidence type="ECO:0000256" key="1">
    <source>
        <dbReference type="ARBA" id="ARBA00022737"/>
    </source>
</evidence>
<dbReference type="EMBL" id="CP039381">
    <property type="protein sequence ID" value="QCT06674.1"/>
    <property type="molecule type" value="Genomic_DNA"/>
</dbReference>
<feature type="domain" description="CBS" evidence="4">
    <location>
        <begin position="135"/>
        <end position="192"/>
    </location>
</feature>
<sequence>MPEDSGSPKRSFLGKIFKTKSKALEEQKTEEEILSLVEEGREKGYFKDETENFIKNVFDFDDTTASEIMTHRTEITAVEDNLSLKEIVDIAIESGHSRIPVYHEDIDNIVGILYVKDLLKYVCEEVPEDFKITDLTRTVPCVPRSKNLSRLFAEMTKKKIQLAIVVDEYGGTEGIISIEDLVEDIMGNIQDEYDNEDEESHKLSENKFTVDGTMTLDDVSELIDYEFPETDCDTIAGFILEHTGKIPTEGEHPVVYEGDLKLTVLQVEERRIAKILIEKNINENKG</sequence>
<keyword evidence="6" id="KW-1185">Reference proteome</keyword>
<protein>
    <submittedName>
        <fullName evidence="5">HlyC/CorC family transporter</fullName>
    </submittedName>
</protein>
<dbReference type="Pfam" id="PF00571">
    <property type="entry name" value="CBS"/>
    <property type="match status" value="2"/>
</dbReference>
<dbReference type="InterPro" id="IPR000644">
    <property type="entry name" value="CBS_dom"/>
</dbReference>
<dbReference type="InterPro" id="IPR005170">
    <property type="entry name" value="Transptr-assoc_dom"/>
</dbReference>
<dbReference type="InterPro" id="IPR036318">
    <property type="entry name" value="FAD-bd_PCMH-like_sf"/>
</dbReference>
<keyword evidence="1" id="KW-0677">Repeat</keyword>
<dbReference type="OrthoDB" id="9798188at2"/>
<accession>A0A4P8XW64</accession>
<dbReference type="KEGG" id="ruj:E5Z56_04530"/>
<dbReference type="SUPFAM" id="SSF56176">
    <property type="entry name" value="FAD-binding/transporter-associated domain-like"/>
    <property type="match status" value="1"/>
</dbReference>
<dbReference type="GO" id="GO:0050660">
    <property type="term" value="F:flavin adenine dinucleotide binding"/>
    <property type="evidence" value="ECO:0007669"/>
    <property type="project" value="InterPro"/>
</dbReference>
<feature type="domain" description="CBS" evidence="4">
    <location>
        <begin position="69"/>
        <end position="128"/>
    </location>
</feature>
<dbReference type="PANTHER" id="PTHR22777:SF17">
    <property type="entry name" value="UPF0053 PROTEIN SLL0260"/>
    <property type="match status" value="1"/>
</dbReference>
<organism evidence="5 6">
    <name type="scientific">Ruminococcus bovis</name>
    <dbReference type="NCBI Taxonomy" id="2564099"/>
    <lineage>
        <taxon>Bacteria</taxon>
        <taxon>Bacillati</taxon>
        <taxon>Bacillota</taxon>
        <taxon>Clostridia</taxon>
        <taxon>Eubacteriales</taxon>
        <taxon>Oscillospiraceae</taxon>
        <taxon>Ruminococcus</taxon>
    </lineage>
</organism>
<dbReference type="RefSeq" id="WP_138156726.1">
    <property type="nucleotide sequence ID" value="NZ_CP039381.1"/>
</dbReference>
<dbReference type="GO" id="GO:0005886">
    <property type="term" value="C:plasma membrane"/>
    <property type="evidence" value="ECO:0007669"/>
    <property type="project" value="TreeGrafter"/>
</dbReference>
<evidence type="ECO:0000256" key="3">
    <source>
        <dbReference type="PROSITE-ProRule" id="PRU00703"/>
    </source>
</evidence>
<dbReference type="AlphaFoldDB" id="A0A4P8XW64"/>
<evidence type="ECO:0000256" key="2">
    <source>
        <dbReference type="ARBA" id="ARBA00023122"/>
    </source>
</evidence>
<keyword evidence="2 3" id="KW-0129">CBS domain</keyword>
<gene>
    <name evidence="5" type="ORF">E5Z56_04530</name>
</gene>
<dbReference type="Proteomes" id="UP000301475">
    <property type="component" value="Chromosome"/>
</dbReference>
<dbReference type="Gene3D" id="3.30.465.10">
    <property type="match status" value="1"/>
</dbReference>
<proteinExistence type="predicted"/>
<name>A0A4P8XW64_9FIRM</name>
<dbReference type="SUPFAM" id="SSF54631">
    <property type="entry name" value="CBS-domain pair"/>
    <property type="match status" value="1"/>
</dbReference>
<evidence type="ECO:0000313" key="6">
    <source>
        <dbReference type="Proteomes" id="UP000301475"/>
    </source>
</evidence>
<dbReference type="CDD" id="cd04590">
    <property type="entry name" value="CBS_pair_CorC_HlyC_assoc"/>
    <property type="match status" value="1"/>
</dbReference>
<dbReference type="PANTHER" id="PTHR22777">
    <property type="entry name" value="HEMOLYSIN-RELATED"/>
    <property type="match status" value="1"/>
</dbReference>
<dbReference type="Pfam" id="PF03471">
    <property type="entry name" value="CorC_HlyC"/>
    <property type="match status" value="1"/>
</dbReference>
<dbReference type="SMART" id="SM01091">
    <property type="entry name" value="CorC_HlyC"/>
    <property type="match status" value="1"/>
</dbReference>
<dbReference type="SMART" id="SM00116">
    <property type="entry name" value="CBS"/>
    <property type="match status" value="2"/>
</dbReference>
<evidence type="ECO:0000259" key="4">
    <source>
        <dbReference type="PROSITE" id="PS51371"/>
    </source>
</evidence>
<dbReference type="InterPro" id="IPR016169">
    <property type="entry name" value="FAD-bd_PCMH_sub2"/>
</dbReference>
<dbReference type="FunFam" id="3.10.580.10:FF:000002">
    <property type="entry name" value="Magnesium/cobalt efflux protein CorC"/>
    <property type="match status" value="1"/>
</dbReference>
<dbReference type="InterPro" id="IPR046342">
    <property type="entry name" value="CBS_dom_sf"/>
</dbReference>
<reference evidence="5 6" key="1">
    <citation type="submission" date="2019-04" db="EMBL/GenBank/DDBJ databases">
        <authorList>
            <person name="Embree M."/>
            <person name="Gaffney J.R."/>
        </authorList>
    </citation>
    <scope>NUCLEOTIDE SEQUENCE [LARGE SCALE GENOMIC DNA]</scope>
    <source>
        <strain evidence="5 6">JE7A12</strain>
    </source>
</reference>
<dbReference type="Gene3D" id="3.10.580.10">
    <property type="entry name" value="CBS-domain"/>
    <property type="match status" value="1"/>
</dbReference>
<dbReference type="InterPro" id="IPR044751">
    <property type="entry name" value="Ion_transp-like_CBS"/>
</dbReference>
<dbReference type="PROSITE" id="PS51371">
    <property type="entry name" value="CBS"/>
    <property type="match status" value="2"/>
</dbReference>